<evidence type="ECO:0000313" key="2">
    <source>
        <dbReference type="EMBL" id="GFS17740.1"/>
    </source>
</evidence>
<feature type="compositionally biased region" description="Basic and acidic residues" evidence="1">
    <location>
        <begin position="257"/>
        <end position="271"/>
    </location>
</feature>
<dbReference type="EMBL" id="BMAT01009977">
    <property type="protein sequence ID" value="GFS17740.1"/>
    <property type="molecule type" value="Genomic_DNA"/>
</dbReference>
<dbReference type="AlphaFoldDB" id="A0AAV4J624"/>
<feature type="compositionally biased region" description="Basic and acidic residues" evidence="1">
    <location>
        <begin position="282"/>
        <end position="303"/>
    </location>
</feature>
<sequence>MKQAEVSTDPHQVGEGDNDDGTEEEIARLQKEYERIQEQLKNLVDEDSDEDKEGAGQEPLAELLEGTEQPGSSEEQKEADQATVRALSPGQDGGLTDTATSGQDDNMDDGNEQELRRLALATSARHLRLLAAQTSVPIPELPSSKLDLGVVVIPDTETISPEPEIVTVDEEEEEEDNKENDGSDEVLVTGGSILSTFQGKAAKKTKSSNAAKSDLTREKKTKATKEGKEKNPVKKASKSTPHETSGKRQVNIPVLTDKPKSSGSEKQEIPQKPKQPTPKTGAKREAKPGLAERRSSGHTRDNYDQVEMDIDSDEDGR</sequence>
<feature type="compositionally biased region" description="Acidic residues" evidence="1">
    <location>
        <begin position="304"/>
        <end position="317"/>
    </location>
</feature>
<feature type="compositionally biased region" description="Polar residues" evidence="1">
    <location>
        <begin position="1"/>
        <end position="10"/>
    </location>
</feature>
<feature type="region of interest" description="Disordered" evidence="1">
    <location>
        <begin position="154"/>
        <end position="317"/>
    </location>
</feature>
<protein>
    <submittedName>
        <fullName evidence="2">Uncharacterized protein</fullName>
    </submittedName>
</protein>
<proteinExistence type="predicted"/>
<comment type="caution">
    <text evidence="2">The sequence shown here is derived from an EMBL/GenBank/DDBJ whole genome shotgun (WGS) entry which is preliminary data.</text>
</comment>
<name>A0AAV4J624_9GAST</name>
<feature type="compositionally biased region" description="Basic and acidic residues" evidence="1">
    <location>
        <begin position="25"/>
        <end position="38"/>
    </location>
</feature>
<organism evidence="2 3">
    <name type="scientific">Elysia marginata</name>
    <dbReference type="NCBI Taxonomy" id="1093978"/>
    <lineage>
        <taxon>Eukaryota</taxon>
        <taxon>Metazoa</taxon>
        <taxon>Spiralia</taxon>
        <taxon>Lophotrochozoa</taxon>
        <taxon>Mollusca</taxon>
        <taxon>Gastropoda</taxon>
        <taxon>Heterobranchia</taxon>
        <taxon>Euthyneura</taxon>
        <taxon>Panpulmonata</taxon>
        <taxon>Sacoglossa</taxon>
        <taxon>Placobranchoidea</taxon>
        <taxon>Plakobranchidae</taxon>
        <taxon>Elysia</taxon>
    </lineage>
</organism>
<feature type="compositionally biased region" description="Acidic residues" evidence="1">
    <location>
        <begin position="167"/>
        <end position="184"/>
    </location>
</feature>
<accession>A0AAV4J624</accession>
<dbReference type="Proteomes" id="UP000762676">
    <property type="component" value="Unassembled WGS sequence"/>
</dbReference>
<gene>
    <name evidence="2" type="ORF">ElyMa_004989800</name>
</gene>
<reference evidence="2 3" key="1">
    <citation type="journal article" date="2021" name="Elife">
        <title>Chloroplast acquisition without the gene transfer in kleptoplastic sea slugs, Plakobranchus ocellatus.</title>
        <authorList>
            <person name="Maeda T."/>
            <person name="Takahashi S."/>
            <person name="Yoshida T."/>
            <person name="Shimamura S."/>
            <person name="Takaki Y."/>
            <person name="Nagai Y."/>
            <person name="Toyoda A."/>
            <person name="Suzuki Y."/>
            <person name="Arimoto A."/>
            <person name="Ishii H."/>
            <person name="Satoh N."/>
            <person name="Nishiyama T."/>
            <person name="Hasebe M."/>
            <person name="Maruyama T."/>
            <person name="Minagawa J."/>
            <person name="Obokata J."/>
            <person name="Shigenobu S."/>
        </authorList>
    </citation>
    <scope>NUCLEOTIDE SEQUENCE [LARGE SCALE GENOMIC DNA]</scope>
</reference>
<evidence type="ECO:0000313" key="3">
    <source>
        <dbReference type="Proteomes" id="UP000762676"/>
    </source>
</evidence>
<feature type="region of interest" description="Disordered" evidence="1">
    <location>
        <begin position="1"/>
        <end position="117"/>
    </location>
</feature>
<keyword evidence="3" id="KW-1185">Reference proteome</keyword>
<evidence type="ECO:0000256" key="1">
    <source>
        <dbReference type="SAM" id="MobiDB-lite"/>
    </source>
</evidence>
<feature type="compositionally biased region" description="Basic and acidic residues" evidence="1">
    <location>
        <begin position="214"/>
        <end position="232"/>
    </location>
</feature>